<proteinExistence type="predicted"/>
<dbReference type="Gene3D" id="4.10.60.30">
    <property type="entry name" value="Nanos, RNA-binding domain"/>
    <property type="match status" value="1"/>
</dbReference>
<gene>
    <name evidence="1" type="ORF">TCMB3V08_LOCUS7987</name>
</gene>
<dbReference type="InterPro" id="IPR038129">
    <property type="entry name" value="Nanos_sf"/>
</dbReference>
<reference evidence="1" key="1">
    <citation type="submission" date="2020-11" db="EMBL/GenBank/DDBJ databases">
        <authorList>
            <person name="Tran Van P."/>
        </authorList>
    </citation>
    <scope>NUCLEOTIDE SEQUENCE</scope>
</reference>
<accession>A0A7R9JAB0</accession>
<sequence length="279" mass="31692">MSDAVMEEFRQNGRDSEYCPELENGANKLAPVLQSVSQHFWRSMEGDVACVGLQNSFSSKKERRSTKQQPKECVFCKNNGEESVFYKGHVLKHKKNRTIVEPVKGHLRSSLQILEAVVTTWSKALLLQQTRVLIMKKSVNIDTILHIDQHIGRPRDVTTRSKEIQTITCVWAAMDLSGSPRDRVYQCESDIVWLEHFGSVTLSAPVQCLSVQSRRYESLSTAPHKCAHNFGNTVLVLTQAFIGSIELDSFVVNSVRVRGRWSLHEYVRDKSSSIEKEAR</sequence>
<dbReference type="EMBL" id="OE183174">
    <property type="protein sequence ID" value="CAD7575394.1"/>
    <property type="molecule type" value="Genomic_DNA"/>
</dbReference>
<dbReference type="AlphaFoldDB" id="A0A7R9JAB0"/>
<name>A0A7R9JAB0_TIMCA</name>
<protein>
    <submittedName>
        <fullName evidence="1">(California timema) hypothetical protein</fullName>
    </submittedName>
</protein>
<evidence type="ECO:0000313" key="1">
    <source>
        <dbReference type="EMBL" id="CAD7575394.1"/>
    </source>
</evidence>
<organism evidence="1">
    <name type="scientific">Timema californicum</name>
    <name type="common">California timema</name>
    <name type="synonym">Walking stick</name>
    <dbReference type="NCBI Taxonomy" id="61474"/>
    <lineage>
        <taxon>Eukaryota</taxon>
        <taxon>Metazoa</taxon>
        <taxon>Ecdysozoa</taxon>
        <taxon>Arthropoda</taxon>
        <taxon>Hexapoda</taxon>
        <taxon>Insecta</taxon>
        <taxon>Pterygota</taxon>
        <taxon>Neoptera</taxon>
        <taxon>Polyneoptera</taxon>
        <taxon>Phasmatodea</taxon>
        <taxon>Timematodea</taxon>
        <taxon>Timematoidea</taxon>
        <taxon>Timematidae</taxon>
        <taxon>Timema</taxon>
    </lineage>
</organism>